<protein>
    <submittedName>
        <fullName evidence="1">Uncharacterized protein</fullName>
    </submittedName>
</protein>
<evidence type="ECO:0000313" key="2">
    <source>
        <dbReference type="Proteomes" id="UP000053477"/>
    </source>
</evidence>
<name>A0A0H2S862_9AGAM</name>
<sequence>MHSRLNPSSRNFVSTSNLFTTSLRIHRPISVCMPPLPQKYRVESHNAVLARSRPSNGPLSLRTIGFQRLNVAGMPSEASIPHLHGRFAALSYNSPLEYYVDGGAAALAFSTSSRVYRTPPSTSCASLRYLIMITRYTVSRCFYPIERMQSPPMHYEKLCSIPAESCVNPYVLNAAPRRDA</sequence>
<gene>
    <name evidence="1" type="ORF">SCHPADRAFT_30643</name>
</gene>
<proteinExistence type="predicted"/>
<reference evidence="1 2" key="1">
    <citation type="submission" date="2015-04" db="EMBL/GenBank/DDBJ databases">
        <title>Complete genome sequence of Schizopora paradoxa KUC8140, a cosmopolitan wood degrader in East Asia.</title>
        <authorList>
            <consortium name="DOE Joint Genome Institute"/>
            <person name="Min B."/>
            <person name="Park H."/>
            <person name="Jang Y."/>
            <person name="Kim J.-J."/>
            <person name="Kim K.H."/>
            <person name="Pangilinan J."/>
            <person name="Lipzen A."/>
            <person name="Riley R."/>
            <person name="Grigoriev I.V."/>
            <person name="Spatafora J.W."/>
            <person name="Choi I.-G."/>
        </authorList>
    </citation>
    <scope>NUCLEOTIDE SEQUENCE [LARGE SCALE GENOMIC DNA]</scope>
    <source>
        <strain evidence="1 2">KUC8140</strain>
    </source>
</reference>
<dbReference type="InParanoid" id="A0A0H2S862"/>
<dbReference type="Proteomes" id="UP000053477">
    <property type="component" value="Unassembled WGS sequence"/>
</dbReference>
<dbReference type="EMBL" id="KQ085883">
    <property type="protein sequence ID" value="KLO20119.1"/>
    <property type="molecule type" value="Genomic_DNA"/>
</dbReference>
<accession>A0A0H2S862</accession>
<organism evidence="1 2">
    <name type="scientific">Schizopora paradoxa</name>
    <dbReference type="NCBI Taxonomy" id="27342"/>
    <lineage>
        <taxon>Eukaryota</taxon>
        <taxon>Fungi</taxon>
        <taxon>Dikarya</taxon>
        <taxon>Basidiomycota</taxon>
        <taxon>Agaricomycotina</taxon>
        <taxon>Agaricomycetes</taxon>
        <taxon>Hymenochaetales</taxon>
        <taxon>Schizoporaceae</taxon>
        <taxon>Schizopora</taxon>
    </lineage>
</organism>
<dbReference type="AlphaFoldDB" id="A0A0H2S862"/>
<keyword evidence="2" id="KW-1185">Reference proteome</keyword>
<evidence type="ECO:0000313" key="1">
    <source>
        <dbReference type="EMBL" id="KLO20119.1"/>
    </source>
</evidence>